<keyword evidence="5" id="KW-1185">Reference proteome</keyword>
<dbReference type="PRINTS" id="PR00909">
    <property type="entry name" value="SPERMDNBNDNG"/>
</dbReference>
<dbReference type="GO" id="GO:0015846">
    <property type="term" value="P:polyamine transport"/>
    <property type="evidence" value="ECO:0007669"/>
    <property type="project" value="InterPro"/>
</dbReference>
<dbReference type="Gene3D" id="3.40.190.10">
    <property type="entry name" value="Periplasmic binding protein-like II"/>
    <property type="match status" value="2"/>
</dbReference>
<protein>
    <submittedName>
        <fullName evidence="6">Uncharacterized protein LOC120259577</fullName>
    </submittedName>
</protein>
<dbReference type="PANTHER" id="PTHR30222">
    <property type="entry name" value="SPERMIDINE/PUTRESCINE-BINDING PERIPLASMIC PROTEIN"/>
    <property type="match status" value="1"/>
</dbReference>
<dbReference type="AlphaFoldDB" id="A0AB40B7C3"/>
<evidence type="ECO:0000256" key="1">
    <source>
        <dbReference type="ARBA" id="ARBA00004418"/>
    </source>
</evidence>
<dbReference type="InterPro" id="IPR001188">
    <property type="entry name" value="Sperm_putr-bd"/>
</dbReference>
<dbReference type="RefSeq" id="XP_039123146.1">
    <property type="nucleotide sequence ID" value="XM_039267212.1"/>
</dbReference>
<sequence>MAASLNWLPLLSGPNPNPNSRSPLLWIPSCRRPPFVSAMAVARSDSLPSSAHSLSRHSALVLQLAASSAFLFFGLRAHACPLGSLPITPPTVTVSPDAKVDASENHASEGSDLAAQKFENEEFKTAFENFKAKTYALTVPLRIVALRGSMPPSWIKDFIQLQGRRLKFTCEFRANLESIFSDLSAAVKKGSLDNKSAMSADIVSIGDSWLSSAITGALIEPIQHVEEQDWFKSLGGKWKSYLRRNNEGELDSEGYIWGAPYRWGSIVIAYKKSKFIKNNLNAIEDWGDLWRPELAGKISMVASPREVVGAVLKYMGASYNTKDLDSVVGGRKAAMHNLIMLQRQVRLFDDMHYLKAFGAGDVWVTVGWSSDVIPAAQRMSNVAVVVPKSGASLWADLWAIPSATKFSTDRLGGRVRGPSPLIHQWFEFCLQTARGLPFQQEVIPGASPSFIEQISDGKLDDSTDRRPKLDTNLINGVPPPEILAKCEFLEPLPKKTLEDYQWLMANLQKPGYGWIQEFPKRVSWVIAKLTSNGS</sequence>
<dbReference type="GeneID" id="120259577"/>
<evidence type="ECO:0000256" key="2">
    <source>
        <dbReference type="ARBA" id="ARBA00022448"/>
    </source>
</evidence>
<evidence type="ECO:0000256" key="4">
    <source>
        <dbReference type="ARBA" id="ARBA00022764"/>
    </source>
</evidence>
<evidence type="ECO:0000256" key="3">
    <source>
        <dbReference type="ARBA" id="ARBA00022729"/>
    </source>
</evidence>
<dbReference type="InterPro" id="IPR006059">
    <property type="entry name" value="SBP"/>
</dbReference>
<accession>A0AB40B7C3</accession>
<keyword evidence="4" id="KW-0574">Periplasm</keyword>
<keyword evidence="2" id="KW-0813">Transport</keyword>
<dbReference type="CDD" id="cd13661">
    <property type="entry name" value="PBP2_PotD_PotF_like_1"/>
    <property type="match status" value="1"/>
</dbReference>
<organism evidence="5 6">
    <name type="scientific">Dioscorea cayennensis subsp. rotundata</name>
    <name type="common">White Guinea yam</name>
    <name type="synonym">Dioscorea rotundata</name>
    <dbReference type="NCBI Taxonomy" id="55577"/>
    <lineage>
        <taxon>Eukaryota</taxon>
        <taxon>Viridiplantae</taxon>
        <taxon>Streptophyta</taxon>
        <taxon>Embryophyta</taxon>
        <taxon>Tracheophyta</taxon>
        <taxon>Spermatophyta</taxon>
        <taxon>Magnoliopsida</taxon>
        <taxon>Liliopsida</taxon>
        <taxon>Dioscoreales</taxon>
        <taxon>Dioscoreaceae</taxon>
        <taxon>Dioscorea</taxon>
    </lineage>
</organism>
<reference evidence="6" key="1">
    <citation type="submission" date="2025-08" db="UniProtKB">
        <authorList>
            <consortium name="RefSeq"/>
        </authorList>
    </citation>
    <scope>IDENTIFICATION</scope>
</reference>
<proteinExistence type="predicted"/>
<dbReference type="GO" id="GO:0019808">
    <property type="term" value="F:polyamine binding"/>
    <property type="evidence" value="ECO:0007669"/>
    <property type="project" value="InterPro"/>
</dbReference>
<evidence type="ECO:0000313" key="5">
    <source>
        <dbReference type="Proteomes" id="UP001515500"/>
    </source>
</evidence>
<keyword evidence="3" id="KW-0732">Signal</keyword>
<comment type="subcellular location">
    <subcellularLocation>
        <location evidence="1">Periplasm</location>
    </subcellularLocation>
</comment>
<dbReference type="SUPFAM" id="SSF53850">
    <property type="entry name" value="Periplasmic binding protein-like II"/>
    <property type="match status" value="1"/>
</dbReference>
<name>A0AB40B7C3_DIOCR</name>
<dbReference type="Pfam" id="PF13416">
    <property type="entry name" value="SBP_bac_8"/>
    <property type="match status" value="1"/>
</dbReference>
<gene>
    <name evidence="6" type="primary">LOC120259577</name>
</gene>
<dbReference type="PANTHER" id="PTHR30222:SF17">
    <property type="entry name" value="SPERMIDINE_PUTRESCINE-BINDING PERIPLASMIC PROTEIN"/>
    <property type="match status" value="1"/>
</dbReference>
<evidence type="ECO:0000313" key="6">
    <source>
        <dbReference type="RefSeq" id="XP_039123146.1"/>
    </source>
</evidence>
<dbReference type="Proteomes" id="UP001515500">
    <property type="component" value="Chromosome 4"/>
</dbReference>